<keyword evidence="4" id="KW-1185">Reference proteome</keyword>
<accession>A0A0W0RK19</accession>
<dbReference type="PATRIC" id="fig|447.4.peg.3108"/>
<dbReference type="AlphaFoldDB" id="A0A0W0RK19"/>
<evidence type="ECO:0000256" key="1">
    <source>
        <dbReference type="SAM" id="Coils"/>
    </source>
</evidence>
<dbReference type="Proteomes" id="UP000054695">
    <property type="component" value="Unassembled WGS sequence"/>
</dbReference>
<evidence type="ECO:0000313" key="4">
    <source>
        <dbReference type="Proteomes" id="UP000054695"/>
    </source>
</evidence>
<sequence length="780" mass="90225">MYGDRADHWGSQNMQSKKDVYKRKKHRMTHGVSNPPVAKTVNFTHVFEQFMRTDLERQNLNKPTSAAYDRVKQEIADAEVELNKIKSKKGKAKKRATLNESITKKKKWLSDVNDAENKNFLAFWATMFHGYRIDLVVNQKEHIRRQGLVVKAASEEFVKLLLAVLSQDITIAGKTYSASELKKYKSILNRFYESIKTIVIEDKNEITLKRIRKLLAGNDLTIEHNCIGHAIYTQIYQERNQLVITHCNRGNGQRATYNLVYRINITGLDLNKLRTAIEKITGLEVVNGNEEDYKKFYDQYDKALKDLGFSFSLGKHVKSKKIGNCVLANLKGLLKERLPEDVYKWCTTEMKDLSTIQHLINPMLQSGKDLKNKPFNIDTDDDFFHLRQLINYIFDKSVEGIVNCYFGNTRKSETLTKAFKAIGHYEAVINENKALSRTNRADIKNYIHSRIDTYKKISINTEMRKPEIFYRILWNEVEKIVALSSEEQSNNEFFKHLIRKAASNPQFFSDVYDYFNREKKENSGALFKLVVSQSIDIITDDSILNDPENIAAYQGSLRRILLKECEKVPCDQDLIALLTNTHWTNIDPTLYIAASVAMKDHKNDDNKHATLKLLLDATLKNSEFLDLFIRKKKPPVATFFKQKKQPQGSFEFSAFFKAAAAFIIENTEFPLTQKKLQLQINKIFHNTVERTADKDKVKRFLELFCYKQLLDSKKINKENISDWNKLHVLANQCKQINYCFPDALTVADSVLDSYRKLTTRLAPKHDGKAPERVQTVPCVV</sequence>
<comment type="caution">
    <text evidence="3">The sequence shown here is derived from an EMBL/GenBank/DDBJ whole genome shotgun (WGS) entry which is preliminary data.</text>
</comment>
<evidence type="ECO:0000313" key="3">
    <source>
        <dbReference type="EMBL" id="KTC71336.1"/>
    </source>
</evidence>
<organism evidence="3 4">
    <name type="scientific">Legionella bozemanae</name>
    <name type="common">Fluoribacter bozemanae</name>
    <dbReference type="NCBI Taxonomy" id="447"/>
    <lineage>
        <taxon>Bacteria</taxon>
        <taxon>Pseudomonadati</taxon>
        <taxon>Pseudomonadota</taxon>
        <taxon>Gammaproteobacteria</taxon>
        <taxon>Legionellales</taxon>
        <taxon>Legionellaceae</taxon>
        <taxon>Legionella</taxon>
    </lineage>
</organism>
<dbReference type="EMBL" id="LNXU01000032">
    <property type="protein sequence ID" value="KTC71336.1"/>
    <property type="molecule type" value="Genomic_DNA"/>
</dbReference>
<name>A0A0W0RK19_LEGBO</name>
<keyword evidence="1" id="KW-0175">Coiled coil</keyword>
<gene>
    <name evidence="3" type="ORF">Lboz_2913</name>
</gene>
<proteinExistence type="predicted"/>
<evidence type="ECO:0000256" key="2">
    <source>
        <dbReference type="SAM" id="MobiDB-lite"/>
    </source>
</evidence>
<feature type="coiled-coil region" evidence="1">
    <location>
        <begin position="68"/>
        <end position="95"/>
    </location>
</feature>
<protein>
    <submittedName>
        <fullName evidence="3">Uncharacterized protein</fullName>
    </submittedName>
</protein>
<reference evidence="3 4" key="1">
    <citation type="submission" date="2015-11" db="EMBL/GenBank/DDBJ databases">
        <title>Genomic analysis of 38 Legionella species identifies large and diverse effector repertoires.</title>
        <authorList>
            <person name="Burstein D."/>
            <person name="Amaro F."/>
            <person name="Zusman T."/>
            <person name="Lifshitz Z."/>
            <person name="Cohen O."/>
            <person name="Gilbert J.A."/>
            <person name="Pupko T."/>
            <person name="Shuman H.A."/>
            <person name="Segal G."/>
        </authorList>
    </citation>
    <scope>NUCLEOTIDE SEQUENCE [LARGE SCALE GENOMIC DNA]</scope>
    <source>
        <strain evidence="3 4">WIGA</strain>
    </source>
</reference>
<feature type="region of interest" description="Disordered" evidence="2">
    <location>
        <begin position="1"/>
        <end position="22"/>
    </location>
</feature>